<feature type="region of interest" description="Disordered" evidence="5">
    <location>
        <begin position="226"/>
        <end position="325"/>
    </location>
</feature>
<feature type="compositionally biased region" description="Polar residues" evidence="5">
    <location>
        <begin position="798"/>
        <end position="812"/>
    </location>
</feature>
<dbReference type="PROSITE" id="PS50011">
    <property type="entry name" value="PROTEIN_KINASE_DOM"/>
    <property type="match status" value="1"/>
</dbReference>
<feature type="region of interest" description="Disordered" evidence="5">
    <location>
        <begin position="565"/>
        <end position="622"/>
    </location>
</feature>
<feature type="compositionally biased region" description="Acidic residues" evidence="5">
    <location>
        <begin position="651"/>
        <end position="666"/>
    </location>
</feature>
<feature type="region of interest" description="Disordered" evidence="5">
    <location>
        <begin position="911"/>
        <end position="1085"/>
    </location>
</feature>
<dbReference type="GO" id="GO:0004672">
    <property type="term" value="F:protein kinase activity"/>
    <property type="evidence" value="ECO:0007669"/>
    <property type="project" value="InterPro"/>
</dbReference>
<evidence type="ECO:0000313" key="8">
    <source>
        <dbReference type="EMBL" id="GEM11292.1"/>
    </source>
</evidence>
<dbReference type="InterPro" id="IPR012572">
    <property type="entry name" value="Mad3/Bub1_II"/>
</dbReference>
<keyword evidence="2" id="KW-0158">Chromosome</keyword>
<feature type="region of interest" description="Disordered" evidence="5">
    <location>
        <begin position="743"/>
        <end position="869"/>
    </location>
</feature>
<evidence type="ECO:0000256" key="3">
    <source>
        <dbReference type="ARBA" id="ARBA00022838"/>
    </source>
</evidence>
<dbReference type="InterPro" id="IPR015661">
    <property type="entry name" value="Bub1/Mad3"/>
</dbReference>
<accession>A0A511KLQ6</accession>
<dbReference type="Gene3D" id="1.25.40.430">
    <property type="match status" value="1"/>
</dbReference>
<feature type="region of interest" description="Disordered" evidence="5">
    <location>
        <begin position="401"/>
        <end position="461"/>
    </location>
</feature>
<dbReference type="Pfam" id="PF00069">
    <property type="entry name" value="Pkinase"/>
    <property type="match status" value="1"/>
</dbReference>
<dbReference type="GO" id="GO:0032991">
    <property type="term" value="C:protein-containing complex"/>
    <property type="evidence" value="ECO:0007669"/>
    <property type="project" value="UniProtKB-ARBA"/>
</dbReference>
<keyword evidence="4" id="KW-0137">Centromere</keyword>
<feature type="compositionally biased region" description="Low complexity" evidence="5">
    <location>
        <begin position="401"/>
        <end position="416"/>
    </location>
</feature>
<dbReference type="Proteomes" id="UP000321518">
    <property type="component" value="Unassembled WGS sequence"/>
</dbReference>
<evidence type="ECO:0000256" key="5">
    <source>
        <dbReference type="SAM" id="MobiDB-lite"/>
    </source>
</evidence>
<feature type="compositionally biased region" description="Polar residues" evidence="5">
    <location>
        <begin position="1068"/>
        <end position="1080"/>
    </location>
</feature>
<feature type="compositionally biased region" description="Basic and acidic residues" evidence="5">
    <location>
        <begin position="302"/>
        <end position="314"/>
    </location>
</feature>
<dbReference type="InterPro" id="IPR000719">
    <property type="entry name" value="Prot_kinase_dom"/>
</dbReference>
<comment type="caution">
    <text evidence="8">The sequence shown here is derived from an EMBL/GenBank/DDBJ whole genome shotgun (WGS) entry which is preliminary data.</text>
</comment>
<dbReference type="GO" id="GO:0005634">
    <property type="term" value="C:nucleus"/>
    <property type="evidence" value="ECO:0007669"/>
    <property type="project" value="TreeGrafter"/>
</dbReference>
<dbReference type="InterPro" id="IPR008271">
    <property type="entry name" value="Ser/Thr_kinase_AS"/>
</dbReference>
<feature type="compositionally biased region" description="Low complexity" evidence="5">
    <location>
        <begin position="576"/>
        <end position="596"/>
    </location>
</feature>
<gene>
    <name evidence="8" type="ORF">Rt10032_c14g5309</name>
</gene>
<feature type="compositionally biased region" description="Polar residues" evidence="5">
    <location>
        <begin position="962"/>
        <end position="972"/>
    </location>
</feature>
<dbReference type="PANTHER" id="PTHR14030">
    <property type="entry name" value="MITOTIC CHECKPOINT SERINE/THREONINE-PROTEIN KINASE BUB1"/>
    <property type="match status" value="1"/>
</dbReference>
<comment type="subcellular location">
    <subcellularLocation>
        <location evidence="1">Chromosome</location>
        <location evidence="1">Centromere</location>
        <location evidence="1">Kinetochore</location>
    </subcellularLocation>
</comment>
<dbReference type="OrthoDB" id="248495at2759"/>
<feature type="compositionally biased region" description="Acidic residues" evidence="5">
    <location>
        <begin position="935"/>
        <end position="953"/>
    </location>
</feature>
<dbReference type="GO" id="GO:0051754">
    <property type="term" value="P:meiotic sister chromatid cohesion, centromeric"/>
    <property type="evidence" value="ECO:0007669"/>
    <property type="project" value="TreeGrafter"/>
</dbReference>
<dbReference type="Gene3D" id="6.10.20.170">
    <property type="match status" value="1"/>
</dbReference>
<feature type="compositionally biased region" description="Polar residues" evidence="5">
    <location>
        <begin position="1030"/>
        <end position="1062"/>
    </location>
</feature>
<dbReference type="PROSITE" id="PS00108">
    <property type="entry name" value="PROTEIN_KINASE_ST"/>
    <property type="match status" value="1"/>
</dbReference>
<evidence type="ECO:0000256" key="2">
    <source>
        <dbReference type="ARBA" id="ARBA00022454"/>
    </source>
</evidence>
<dbReference type="SUPFAM" id="SSF56112">
    <property type="entry name" value="Protein kinase-like (PK-like)"/>
    <property type="match status" value="1"/>
</dbReference>
<reference evidence="8 9" key="1">
    <citation type="submission" date="2019-07" db="EMBL/GenBank/DDBJ databases">
        <title>Rhodotorula toruloides NBRC10032 genome sequencing.</title>
        <authorList>
            <person name="Shida Y."/>
            <person name="Takaku H."/>
            <person name="Ogasawara W."/>
            <person name="Mori K."/>
        </authorList>
    </citation>
    <scope>NUCLEOTIDE SEQUENCE [LARGE SCALE GENOMIC DNA]</scope>
    <source>
        <strain evidence="8 9">NBRC10032</strain>
    </source>
</reference>
<feature type="compositionally biased region" description="Low complexity" evidence="5">
    <location>
        <begin position="429"/>
        <end position="458"/>
    </location>
</feature>
<dbReference type="SMART" id="SM00777">
    <property type="entry name" value="Mad3_BUB1_I"/>
    <property type="match status" value="1"/>
</dbReference>
<evidence type="ECO:0000259" key="6">
    <source>
        <dbReference type="PROSITE" id="PS50011"/>
    </source>
</evidence>
<feature type="compositionally biased region" description="Low complexity" evidence="5">
    <location>
        <begin position="764"/>
        <end position="777"/>
    </location>
</feature>
<keyword evidence="8" id="KW-0808">Transferase</keyword>
<dbReference type="SMART" id="SM00220">
    <property type="entry name" value="S_TKc"/>
    <property type="match status" value="1"/>
</dbReference>
<feature type="region of interest" description="Disordered" evidence="5">
    <location>
        <begin position="641"/>
        <end position="727"/>
    </location>
</feature>
<feature type="domain" description="BUB1 N-terminal" evidence="7">
    <location>
        <begin position="80"/>
        <end position="253"/>
    </location>
</feature>
<protein>
    <submittedName>
        <fullName evidence="8">Checkpoint serine/threonine-protein kinase</fullName>
    </submittedName>
</protein>
<dbReference type="FunFam" id="1.25.40.430:FF:000003">
    <property type="entry name" value="Checkpoint serine/threonine-protein kinase BUB1"/>
    <property type="match status" value="1"/>
</dbReference>
<keyword evidence="3" id="KW-0995">Kinetochore</keyword>
<evidence type="ECO:0000256" key="1">
    <source>
        <dbReference type="ARBA" id="ARBA00004629"/>
    </source>
</evidence>
<feature type="domain" description="Protein kinase" evidence="6">
    <location>
        <begin position="1163"/>
        <end position="1476"/>
    </location>
</feature>
<dbReference type="Pfam" id="PF08171">
    <property type="entry name" value="Mad3_BUB1_II"/>
    <property type="match status" value="1"/>
</dbReference>
<keyword evidence="8" id="KW-0418">Kinase</keyword>
<organism evidence="8 9">
    <name type="scientific">Rhodotorula toruloides</name>
    <name type="common">Yeast</name>
    <name type="synonym">Rhodosporidium toruloides</name>
    <dbReference type="NCBI Taxonomy" id="5286"/>
    <lineage>
        <taxon>Eukaryota</taxon>
        <taxon>Fungi</taxon>
        <taxon>Dikarya</taxon>
        <taxon>Basidiomycota</taxon>
        <taxon>Pucciniomycotina</taxon>
        <taxon>Microbotryomycetes</taxon>
        <taxon>Sporidiobolales</taxon>
        <taxon>Sporidiobolaceae</taxon>
        <taxon>Rhodotorula</taxon>
    </lineage>
</organism>
<dbReference type="PANTHER" id="PTHR14030:SF4">
    <property type="entry name" value="BUB1 KINASE, ISOFORM A-RELATED"/>
    <property type="match status" value="1"/>
</dbReference>
<dbReference type="GO" id="GO:0007094">
    <property type="term" value="P:mitotic spindle assembly checkpoint signaling"/>
    <property type="evidence" value="ECO:0007669"/>
    <property type="project" value="InterPro"/>
</dbReference>
<feature type="compositionally biased region" description="Low complexity" evidence="5">
    <location>
        <begin position="237"/>
        <end position="249"/>
    </location>
</feature>
<sequence length="1501" mass="162829">MAAASAPFETPSRPPVSVDISTIEAAKENIVPLQSGRSASQLAALSSSTRSGLGVKLDAEHARFRAQIDAVEVYEQTGAWEDGKDGLSADDVALMAEDPLDISHQYVRFIVANYPAGASASNKLVPVLEATTRKFLGDGRYTNDPRYFRLWAHYAKNMEKPEDCYRFLFAKGVGEKLAALYEEYAKVLEAKHKRQQADQVYNLGINRRATPLDRLKRSYLDFQARMLVAPPPPSPPRTTSSSSSTDSRPILASSSTSRPAQGGTGIGAKGNGSSFTVFRDSNADENGATKGDWEDMGTVKSRTRENNEEKKEWGGEVLPQKTGLAEPGGFKLEVYRDETASDAPSAHRVDETDVFSRSIRGPTEAEILRSNPFKNYSPSDADLIALDPLEGLQVLASSTAAKKVKASSSSSSSASAKNHERKVKKEKVPSSTSSSTSAPSSSKSRSSSSSKSSVPASADKPKERVACNLHAVYPKPGTEYSFEEIKAARRKKKYVLEDVEGWNGWEWAEKWDEECVRTGRTTYVIDLASGWPVLHDSQTGVPLYDFLPRPAPPTPEPEPAAVAFVDAAPPSPSRPAQPATQRSLSVPSPSRQVSQPEVPPSPRSPSLEPLDPNRPPSPTMNTKAANALLDHLFAKTLDFTKVNRGNGGDGDSFDDTSTDDSDDDDASFGGVPGAASQYSTQGATQQSDVSDAQFVPFSQTRSQMDDDSAYWGSQRLGASSQVPPEGVQGRLITLDEVDEDAENSPVAVVSAPPPPSVQVFRDSAPAPAIPATPSAGAFRPVTKTGSARAPLGMKVGTPLSQPSKQPTFSVFQDKQLRETSDENVFGGDIVPSSQASEPQLPLGSVEESEDSYVEPGDFEAPLRGSLEDVERFHSDGYDLGRRVPGQPSRYAPFVEQMTPIVERTLEFTAATSLASSQRSRRDSYYPTGAASVTVGEEDEDEDEPSTEEDDDEGDRAFMGSFAQPSFVQQPPQNVDDDFGRQGRDQDSTSDSSDSSSDSDSDDEQDLQPQPMLPPHSLPPQISFADEAAPSRSSLGQDTSYDLSPNTSLPEGLTITGNQSGMTTDMVVNDSTTNSHSQSPCVGSALPSPSAVDPYSASTLSFILRAADPPLLARPGLYDHRSVTANRLADLQLVAKKREKSKGGKDRKGTIQEAWDLELAGEIFSVREKLGEGSYGAVFRVVMGAGDDEDFDVDADDEVSLAVKVERPANLWEFYVLSQLHSRLPDRIRSSVISAQRLYTFQDESFLFLDYCDQGSLLDAVNRANDSGVAASATGGAAQGLDEILAMFFVVELLRIVEGFHNADFIHGDLKIDNCLLRLEDVSGGARAWSSSYDPSGANGWSSKGLKIIDYGRTIDTTAFPAGQSFSTNIEADQFDCAEMREGRSWTFEPDYFGVASIAYNALFGRYIEAKRVPLDEAQPDGPTKWVLAHTWRRYYQVDLWTKLFDMLLNPRTIKPEGALPITEEVAAMRSEMEEYLKANGEKGGKSLRGMLKKLEIFSMSR</sequence>
<dbReference type="InterPro" id="IPR011009">
    <property type="entry name" value="Kinase-like_dom_sf"/>
</dbReference>
<evidence type="ECO:0000259" key="7">
    <source>
        <dbReference type="PROSITE" id="PS51489"/>
    </source>
</evidence>
<name>A0A511KLQ6_RHOTO</name>
<dbReference type="EMBL" id="BJWK01000014">
    <property type="protein sequence ID" value="GEM11292.1"/>
    <property type="molecule type" value="Genomic_DNA"/>
</dbReference>
<dbReference type="GO" id="GO:0005524">
    <property type="term" value="F:ATP binding"/>
    <property type="evidence" value="ECO:0007669"/>
    <property type="project" value="InterPro"/>
</dbReference>
<evidence type="ECO:0000256" key="4">
    <source>
        <dbReference type="ARBA" id="ARBA00023328"/>
    </source>
</evidence>
<dbReference type="GO" id="GO:0000776">
    <property type="term" value="C:kinetochore"/>
    <property type="evidence" value="ECO:0007669"/>
    <property type="project" value="UniProtKB-KW"/>
</dbReference>
<feature type="compositionally biased region" description="Acidic residues" evidence="5">
    <location>
        <begin position="996"/>
        <end position="1005"/>
    </location>
</feature>
<dbReference type="InterPro" id="IPR013212">
    <property type="entry name" value="Mad3/Bub1_I"/>
</dbReference>
<dbReference type="PROSITE" id="PS51489">
    <property type="entry name" value="BUB1_N"/>
    <property type="match status" value="1"/>
</dbReference>
<proteinExistence type="predicted"/>
<feature type="compositionally biased region" description="Polar residues" evidence="5">
    <location>
        <begin position="676"/>
        <end position="702"/>
    </location>
</feature>
<dbReference type="Pfam" id="PF08311">
    <property type="entry name" value="Mad3_BUB1_I"/>
    <property type="match status" value="1"/>
</dbReference>
<dbReference type="Gene3D" id="1.10.510.10">
    <property type="entry name" value="Transferase(Phosphotransferase) domain 1"/>
    <property type="match status" value="1"/>
</dbReference>
<evidence type="ECO:0000313" key="9">
    <source>
        <dbReference type="Proteomes" id="UP000321518"/>
    </source>
</evidence>
<feature type="compositionally biased region" description="Basic and acidic residues" evidence="5">
    <location>
        <begin position="977"/>
        <end position="986"/>
    </location>
</feature>